<dbReference type="EMBL" id="AP014612">
    <property type="protein sequence ID" value="BAQ23666.1"/>
    <property type="molecule type" value="Genomic_DNA"/>
</dbReference>
<feature type="transmembrane region" description="Helical" evidence="6">
    <location>
        <begin position="21"/>
        <end position="44"/>
    </location>
</feature>
<sequence>MDNNTIYTQSDSRLSSFFAKIYGLVGMGIGLSAVVSYLMLYVFRNNMIAIMANASWVYYVAIFAELALVLIASNAARKNSPTALPLFLVYSALNGFTLSFIIALYTQTTVLQAFVSSAAVFFVMALIGVTIKKDLSGMGKALLAALIGIIIASLINMFIGSGTMSYVISIISVLIFSGLIAYDNQLIKRVYDYNGGNVGDGWAVSMALNLYLDFINLFLSLLRIFGRND</sequence>
<evidence type="ECO:0000256" key="6">
    <source>
        <dbReference type="RuleBase" id="RU004379"/>
    </source>
</evidence>
<proteinExistence type="inferred from homology"/>
<keyword evidence="4 6" id="KW-1133">Transmembrane helix</keyword>
<dbReference type="PANTHER" id="PTHR23291">
    <property type="entry name" value="BAX INHIBITOR-RELATED"/>
    <property type="match status" value="1"/>
</dbReference>
<evidence type="ECO:0000256" key="3">
    <source>
        <dbReference type="ARBA" id="ARBA00022692"/>
    </source>
</evidence>
<comment type="subcellular location">
    <subcellularLocation>
        <location evidence="1">Membrane</location>
        <topology evidence="1">Multi-pass membrane protein</topology>
    </subcellularLocation>
</comment>
<evidence type="ECO:0000313" key="7">
    <source>
        <dbReference type="EMBL" id="BAQ23666.1"/>
    </source>
</evidence>
<feature type="transmembrane region" description="Helical" evidence="6">
    <location>
        <begin position="141"/>
        <end position="159"/>
    </location>
</feature>
<feature type="transmembrane region" description="Helical" evidence="6">
    <location>
        <begin position="56"/>
        <end position="76"/>
    </location>
</feature>
<feature type="transmembrane region" description="Helical" evidence="6">
    <location>
        <begin position="111"/>
        <end position="129"/>
    </location>
</feature>
<dbReference type="RefSeq" id="WP_128832884.1">
    <property type="nucleotide sequence ID" value="NZ_AP014612.1"/>
</dbReference>
<evidence type="ECO:0000256" key="1">
    <source>
        <dbReference type="ARBA" id="ARBA00004141"/>
    </source>
</evidence>
<evidence type="ECO:0000313" key="8">
    <source>
        <dbReference type="Proteomes" id="UP000217758"/>
    </source>
</evidence>
<feature type="transmembrane region" description="Helical" evidence="6">
    <location>
        <begin position="202"/>
        <end position="225"/>
    </location>
</feature>
<dbReference type="KEGG" id="strg:SRT_04050"/>
<comment type="similarity">
    <text evidence="2 6">Belongs to the BI1 family.</text>
</comment>
<evidence type="ECO:0000256" key="2">
    <source>
        <dbReference type="ARBA" id="ARBA00010350"/>
    </source>
</evidence>
<keyword evidence="5 6" id="KW-0472">Membrane</keyword>
<feature type="transmembrane region" description="Helical" evidence="6">
    <location>
        <begin position="165"/>
        <end position="182"/>
    </location>
</feature>
<dbReference type="PANTHER" id="PTHR23291:SF50">
    <property type="entry name" value="PROTEIN LIFEGUARD 4"/>
    <property type="match status" value="1"/>
</dbReference>
<dbReference type="CDD" id="cd10432">
    <property type="entry name" value="BI-1-like_bacterial"/>
    <property type="match status" value="1"/>
</dbReference>
<name>A0A1L7LHL8_9STRE</name>
<evidence type="ECO:0000256" key="5">
    <source>
        <dbReference type="ARBA" id="ARBA00023136"/>
    </source>
</evidence>
<evidence type="ECO:0000256" key="4">
    <source>
        <dbReference type="ARBA" id="ARBA00022989"/>
    </source>
</evidence>
<feature type="transmembrane region" description="Helical" evidence="6">
    <location>
        <begin position="83"/>
        <end position="105"/>
    </location>
</feature>
<dbReference type="Pfam" id="PF01027">
    <property type="entry name" value="Bax1-I"/>
    <property type="match status" value="1"/>
</dbReference>
<dbReference type="AlphaFoldDB" id="A0A1L7LHL8"/>
<protein>
    <submittedName>
        <fullName evidence="7">Integral membrane protein</fullName>
    </submittedName>
</protein>
<dbReference type="Proteomes" id="UP000217758">
    <property type="component" value="Chromosome"/>
</dbReference>
<dbReference type="InterPro" id="IPR006214">
    <property type="entry name" value="Bax_inhibitor_1-related"/>
</dbReference>
<organism evidence="7 8">
    <name type="scientific">Streptococcus troglodytae</name>
    <dbReference type="NCBI Taxonomy" id="1111760"/>
    <lineage>
        <taxon>Bacteria</taxon>
        <taxon>Bacillati</taxon>
        <taxon>Bacillota</taxon>
        <taxon>Bacilli</taxon>
        <taxon>Lactobacillales</taxon>
        <taxon>Streptococcaceae</taxon>
        <taxon>Streptococcus</taxon>
    </lineage>
</organism>
<dbReference type="GO" id="GO:0005886">
    <property type="term" value="C:plasma membrane"/>
    <property type="evidence" value="ECO:0007669"/>
    <property type="project" value="TreeGrafter"/>
</dbReference>
<keyword evidence="8" id="KW-1185">Reference proteome</keyword>
<keyword evidence="3 6" id="KW-0812">Transmembrane</keyword>
<reference evidence="7 8" key="1">
    <citation type="journal article" date="2016" name="Microbiol. Immunol.">
        <title>Complete genome sequence of Streptococcus troglodytae TKU31 isolated from the oral cavity of a chimpanzee (Pan troglodytes).</title>
        <authorList>
            <person name="Okamoto M."/>
            <person name="Naito M."/>
            <person name="Miyanohara M."/>
            <person name="Imai S."/>
            <person name="Nomura Y."/>
            <person name="Saito W."/>
            <person name="Momoi Y."/>
            <person name="Takada K."/>
            <person name="Miyabe-Nishiwaki T."/>
            <person name="Tomonaga M."/>
            <person name="Hanada N."/>
        </authorList>
    </citation>
    <scope>NUCLEOTIDE SEQUENCE [LARGE SCALE GENOMIC DNA]</scope>
    <source>
        <strain evidence="8">TKU 31</strain>
    </source>
</reference>
<accession>A0A1L7LHL8</accession>
<gene>
    <name evidence="7" type="ORF">SRT_04050</name>
</gene>